<dbReference type="InterPro" id="IPR027843">
    <property type="entry name" value="DUF4440"/>
</dbReference>
<organism evidence="3 4">
    <name type="scientific">Dokdonella fugitiva</name>
    <dbReference type="NCBI Taxonomy" id="328517"/>
    <lineage>
        <taxon>Bacteria</taxon>
        <taxon>Pseudomonadati</taxon>
        <taxon>Pseudomonadota</taxon>
        <taxon>Gammaproteobacteria</taxon>
        <taxon>Lysobacterales</taxon>
        <taxon>Rhodanobacteraceae</taxon>
        <taxon>Dokdonella</taxon>
    </lineage>
</organism>
<sequence>MRSTVAFAIVLFAATVAPAVAATGDCSHARMGEQKKDVETIKRLELGWLTAEYRGDTAFLDCLLDDGYAAIAPKDDTVRSKADLLEHVAKNKGKDTPIPPLQSTVVINGDHATAYSTMKGTRKTGEPYEAHFVDAYYFKDGSWHAFGGVDL</sequence>
<proteinExistence type="predicted"/>
<evidence type="ECO:0000313" key="4">
    <source>
        <dbReference type="Proteomes" id="UP000550401"/>
    </source>
</evidence>
<dbReference type="Proteomes" id="UP000550401">
    <property type="component" value="Unassembled WGS sequence"/>
</dbReference>
<gene>
    <name evidence="3" type="ORF">FHW12_000793</name>
</gene>
<dbReference type="InterPro" id="IPR032710">
    <property type="entry name" value="NTF2-like_dom_sf"/>
</dbReference>
<reference evidence="3 4" key="1">
    <citation type="submission" date="2020-07" db="EMBL/GenBank/DDBJ databases">
        <title>Genomic Encyclopedia of Type Strains, Phase IV (KMG-V): Genome sequencing to study the core and pangenomes of soil and plant-associated prokaryotes.</title>
        <authorList>
            <person name="Whitman W."/>
        </authorList>
    </citation>
    <scope>NUCLEOTIDE SEQUENCE [LARGE SCALE GENOMIC DNA]</scope>
    <source>
        <strain evidence="3 4">RH2WT43</strain>
    </source>
</reference>
<dbReference type="EMBL" id="JACGXL010000001">
    <property type="protein sequence ID" value="MBA8886602.1"/>
    <property type="molecule type" value="Genomic_DNA"/>
</dbReference>
<keyword evidence="4" id="KW-1185">Reference proteome</keyword>
<dbReference type="Pfam" id="PF14534">
    <property type="entry name" value="DUF4440"/>
    <property type="match status" value="1"/>
</dbReference>
<dbReference type="RefSeq" id="WP_182529667.1">
    <property type="nucleotide sequence ID" value="NZ_JACGXL010000001.1"/>
</dbReference>
<feature type="signal peptide" evidence="1">
    <location>
        <begin position="1"/>
        <end position="21"/>
    </location>
</feature>
<protein>
    <submittedName>
        <fullName evidence="3">Ketosteroid isomerase-like protein</fullName>
    </submittedName>
</protein>
<evidence type="ECO:0000256" key="1">
    <source>
        <dbReference type="SAM" id="SignalP"/>
    </source>
</evidence>
<dbReference type="Gene3D" id="3.10.450.50">
    <property type="match status" value="1"/>
</dbReference>
<evidence type="ECO:0000313" key="3">
    <source>
        <dbReference type="EMBL" id="MBA8886602.1"/>
    </source>
</evidence>
<keyword evidence="3" id="KW-0413">Isomerase</keyword>
<name>A0A839EY00_9GAMM</name>
<accession>A0A839EY00</accession>
<dbReference type="SUPFAM" id="SSF54427">
    <property type="entry name" value="NTF2-like"/>
    <property type="match status" value="1"/>
</dbReference>
<comment type="caution">
    <text evidence="3">The sequence shown here is derived from an EMBL/GenBank/DDBJ whole genome shotgun (WGS) entry which is preliminary data.</text>
</comment>
<keyword evidence="1" id="KW-0732">Signal</keyword>
<dbReference type="GO" id="GO:0016853">
    <property type="term" value="F:isomerase activity"/>
    <property type="evidence" value="ECO:0007669"/>
    <property type="project" value="UniProtKB-KW"/>
</dbReference>
<feature type="domain" description="DUF4440" evidence="2">
    <location>
        <begin position="41"/>
        <end position="143"/>
    </location>
</feature>
<feature type="chain" id="PRO_5032759577" evidence="1">
    <location>
        <begin position="22"/>
        <end position="151"/>
    </location>
</feature>
<dbReference type="AlphaFoldDB" id="A0A839EY00"/>
<evidence type="ECO:0000259" key="2">
    <source>
        <dbReference type="Pfam" id="PF14534"/>
    </source>
</evidence>